<protein>
    <submittedName>
        <fullName evidence="1">Uncharacterized protein</fullName>
    </submittedName>
</protein>
<sequence length="108" mass="11916">MAARPPSNGSEEPDAIEFGIAAVDARLDETDLAFPATDEEIVDAIQNESIPFNTHGFTVDLRTALDETGRSEFDSEQDLLNALYPVFEERRNSTSVGLLAQVREMLPF</sequence>
<evidence type="ECO:0000313" key="1">
    <source>
        <dbReference type="EMBL" id="QSG02070.1"/>
    </source>
</evidence>
<dbReference type="RefSeq" id="WP_238479168.1">
    <property type="nucleotide sequence ID" value="NZ_CP064786.1"/>
</dbReference>
<evidence type="ECO:0000313" key="2">
    <source>
        <dbReference type="Proteomes" id="UP000663586"/>
    </source>
</evidence>
<organism evidence="1 2">
    <name type="scientific">Natranaeroarchaeum sulfidigenes</name>
    <dbReference type="NCBI Taxonomy" id="2784880"/>
    <lineage>
        <taxon>Archaea</taxon>
        <taxon>Methanobacteriati</taxon>
        <taxon>Methanobacteriota</taxon>
        <taxon>Stenosarchaea group</taxon>
        <taxon>Halobacteria</taxon>
        <taxon>Halobacteriales</taxon>
        <taxon>Natronoarchaeaceae</taxon>
        <taxon>Natranaeroarchaeum</taxon>
    </lineage>
</organism>
<dbReference type="GeneID" id="70684231"/>
<reference evidence="1" key="1">
    <citation type="submission" date="2020-11" db="EMBL/GenBank/DDBJ databases">
        <title>Carbohydrate-dependent, anaerobic sulfur respiration: A novel catabolism in halophilic archaea.</title>
        <authorList>
            <person name="Sorokin D.Y."/>
            <person name="Messina E."/>
            <person name="Smedile F."/>
            <person name="La Cono V."/>
            <person name="Hallsworth J.E."/>
            <person name="Yakimov M.M."/>
        </authorList>
    </citation>
    <scope>NUCLEOTIDE SEQUENCE</scope>
    <source>
        <strain evidence="1">AArc-S</strain>
    </source>
</reference>
<dbReference type="EMBL" id="CP064786">
    <property type="protein sequence ID" value="QSG02070.1"/>
    <property type="molecule type" value="Genomic_DNA"/>
</dbReference>
<dbReference type="AlphaFoldDB" id="A0A897MIX8"/>
<dbReference type="KEGG" id="hara:AArcS_0846"/>
<gene>
    <name evidence="1" type="ORF">AArcS_0846</name>
</gene>
<keyword evidence="2" id="KW-1185">Reference proteome</keyword>
<proteinExistence type="predicted"/>
<dbReference type="Proteomes" id="UP000663586">
    <property type="component" value="Chromosome"/>
</dbReference>
<accession>A0A897MIX8</accession>
<name>A0A897MIX8_9EURY</name>